<dbReference type="InterPro" id="IPR011856">
    <property type="entry name" value="tRNA_endonuc-like_dom_sf"/>
</dbReference>
<dbReference type="RefSeq" id="WP_296947698.1">
    <property type="nucleotide sequence ID" value="NZ_LT599021.1"/>
</dbReference>
<dbReference type="Pfam" id="PF06250">
    <property type="entry name" value="YhcG_C"/>
    <property type="match status" value="1"/>
</dbReference>
<evidence type="ECO:0000259" key="1">
    <source>
        <dbReference type="Pfam" id="PF06250"/>
    </source>
</evidence>
<reference evidence="3" key="1">
    <citation type="submission" date="2016-04" db="EMBL/GenBank/DDBJ databases">
        <authorList>
            <person name="Evans L.H."/>
            <person name="Alamgir A."/>
            <person name="Owens N."/>
            <person name="Weber N.D."/>
            <person name="Virtaneva K."/>
            <person name="Barbian K."/>
            <person name="Babar A."/>
            <person name="Rosenke K."/>
        </authorList>
    </citation>
    <scope>NUCLEOTIDE SEQUENCE</scope>
    <source>
        <strain evidence="3">86-2</strain>
    </source>
</reference>
<proteinExistence type="predicted"/>
<evidence type="ECO:0008006" key="4">
    <source>
        <dbReference type="Google" id="ProtNLM"/>
    </source>
</evidence>
<feature type="domain" description="YhcG N-terminal" evidence="2">
    <location>
        <begin position="135"/>
        <end position="186"/>
    </location>
</feature>
<protein>
    <recommendedName>
        <fullName evidence="4">Cytoplasmic protein</fullName>
    </recommendedName>
</protein>
<feature type="domain" description="YhcG PDDEXK nuclease" evidence="1">
    <location>
        <begin position="212"/>
        <end position="360"/>
    </location>
</feature>
<dbReference type="AlphaFoldDB" id="A0A212J8Q6"/>
<organism evidence="3">
    <name type="scientific">uncultured Dysgonomonas sp</name>
    <dbReference type="NCBI Taxonomy" id="206096"/>
    <lineage>
        <taxon>Bacteria</taxon>
        <taxon>Pseudomonadati</taxon>
        <taxon>Bacteroidota</taxon>
        <taxon>Bacteroidia</taxon>
        <taxon>Bacteroidales</taxon>
        <taxon>Dysgonomonadaceae</taxon>
        <taxon>Dysgonomonas</taxon>
        <taxon>environmental samples</taxon>
    </lineage>
</organism>
<dbReference type="InterPro" id="IPR041527">
    <property type="entry name" value="YhcG_N"/>
</dbReference>
<dbReference type="Pfam" id="PF17761">
    <property type="entry name" value="DUF1016_N"/>
    <property type="match status" value="2"/>
</dbReference>
<name>A0A212J8Q6_9BACT</name>
<sequence>MNFNELVKNIEQISTVFKQSANTSINIHVTVRNWLTGLYIVEFEQNGENRAEYGAKLLKNLADRLKTNGLSLTNLKLFRQFYITYPQIATIFTSKHLPAISQTMSDQLEFSIIEKLPQRISQTASDQSIEGVPADKLVQKLSFSHFVELLPIDDFVKRTFYEVECIKGTWDVRELRRQISSLYYERSGLSRKPELLSSIVQNAIIKKSSAIDTIKSPYTFEFLGLKSQDIVYESTLEQALIEHLEEFMLELGHGFCFEAKQKRIIIGDTYYFCDLVFYNRVLKCHVLVELKVGEFSYEHIGQLKTYVNYYRKEVMLPDDNPPIGILLVTNKNNALVEYAMADSDKDIFVSKYLLELPSKEQLIKFINQETGKLD</sequence>
<evidence type="ECO:0000313" key="3">
    <source>
        <dbReference type="EMBL" id="SBV95827.1"/>
    </source>
</evidence>
<dbReference type="GO" id="GO:0003676">
    <property type="term" value="F:nucleic acid binding"/>
    <property type="evidence" value="ECO:0007669"/>
    <property type="project" value="InterPro"/>
</dbReference>
<accession>A0A212J8Q6</accession>
<evidence type="ECO:0000259" key="2">
    <source>
        <dbReference type="Pfam" id="PF17761"/>
    </source>
</evidence>
<dbReference type="Gene3D" id="3.40.1350.10">
    <property type="match status" value="1"/>
</dbReference>
<feature type="domain" description="YhcG N-terminal" evidence="2">
    <location>
        <begin position="11"/>
        <end position="90"/>
    </location>
</feature>
<gene>
    <name evidence="3" type="ORF">KL86DYS2_10981</name>
</gene>
<dbReference type="PANTHER" id="PTHR30547">
    <property type="entry name" value="UNCHARACTERIZED PROTEIN YHCG-RELATED"/>
    <property type="match status" value="1"/>
</dbReference>
<dbReference type="InterPro" id="IPR009362">
    <property type="entry name" value="YhcG_C"/>
</dbReference>
<dbReference type="InterPro" id="IPR053148">
    <property type="entry name" value="PD-DEXK-like_domain"/>
</dbReference>
<dbReference type="EMBL" id="FLUL01000001">
    <property type="protein sequence ID" value="SBV95827.1"/>
    <property type="molecule type" value="Genomic_DNA"/>
</dbReference>
<dbReference type="PANTHER" id="PTHR30547:SF5">
    <property type="entry name" value="NUCLEASE YHCG-RELATED"/>
    <property type="match status" value="1"/>
</dbReference>